<keyword evidence="1" id="KW-0732">Signal</keyword>
<gene>
    <name evidence="2" type="ORF">SNAT2548_LOCUS24937</name>
</gene>
<name>A0A812RS69_9DINO</name>
<keyword evidence="3" id="KW-1185">Reference proteome</keyword>
<dbReference type="AlphaFoldDB" id="A0A812RS69"/>
<accession>A0A812RS69</accession>
<dbReference type="EMBL" id="CAJNDS010002374">
    <property type="protein sequence ID" value="CAE7454048.1"/>
    <property type="molecule type" value="Genomic_DNA"/>
</dbReference>
<proteinExistence type="predicted"/>
<evidence type="ECO:0000313" key="3">
    <source>
        <dbReference type="Proteomes" id="UP000604046"/>
    </source>
</evidence>
<protein>
    <submittedName>
        <fullName evidence="2">Uncharacterized protein</fullName>
    </submittedName>
</protein>
<evidence type="ECO:0000256" key="1">
    <source>
        <dbReference type="SAM" id="SignalP"/>
    </source>
</evidence>
<comment type="caution">
    <text evidence="2">The sequence shown here is derived from an EMBL/GenBank/DDBJ whole genome shotgun (WGS) entry which is preliminary data.</text>
</comment>
<feature type="chain" id="PRO_5032664777" evidence="1">
    <location>
        <begin position="23"/>
        <end position="346"/>
    </location>
</feature>
<organism evidence="2 3">
    <name type="scientific">Symbiodinium natans</name>
    <dbReference type="NCBI Taxonomy" id="878477"/>
    <lineage>
        <taxon>Eukaryota</taxon>
        <taxon>Sar</taxon>
        <taxon>Alveolata</taxon>
        <taxon>Dinophyceae</taxon>
        <taxon>Suessiales</taxon>
        <taxon>Symbiodiniaceae</taxon>
        <taxon>Symbiodinium</taxon>
    </lineage>
</organism>
<feature type="signal peptide" evidence="1">
    <location>
        <begin position="1"/>
        <end position="22"/>
    </location>
</feature>
<evidence type="ECO:0000313" key="2">
    <source>
        <dbReference type="EMBL" id="CAE7454048.1"/>
    </source>
</evidence>
<dbReference type="Proteomes" id="UP000604046">
    <property type="component" value="Unassembled WGS sequence"/>
</dbReference>
<sequence length="346" mass="38579">MSSWQFLEWTGLATTFFSKLVCFEDCCTSSKHDQDEVIVENVACWGEAVSDVSLLARRVPDEQLSEAVAEEPSTPRCSVTAAHVLETPSTVCPAEEVAHDDLLEEDELLSDSGEDVAESSAIKAQTQDMECFPGMRNLISDFLDARDFTALRTASRVFAVRDLAEHLIAVIQPERPDMLADLRLYALRQIPPEPRHQCLHSLFTNLESFWMRSPSIMLAFVQTLQRHCREEGDVGREMRWVMCTFSGQALVSKRKDVRHAVVKNILCWLASSNVEDVKCACMCLSLCSSPRDLGRFHAECVAALAAAHGAQLSRIEFGQRAMAVHCPALLTAMLLGSPTESRRSEW</sequence>
<reference evidence="2" key="1">
    <citation type="submission" date="2021-02" db="EMBL/GenBank/DDBJ databases">
        <authorList>
            <person name="Dougan E. K."/>
            <person name="Rhodes N."/>
            <person name="Thang M."/>
            <person name="Chan C."/>
        </authorList>
    </citation>
    <scope>NUCLEOTIDE SEQUENCE</scope>
</reference>